<feature type="domain" description="PAC" evidence="1">
    <location>
        <begin position="8"/>
        <end position="60"/>
    </location>
</feature>
<name>A0ABQ6ZC78_9GAMM</name>
<comment type="caution">
    <text evidence="2">The sequence shown here is derived from an EMBL/GenBank/DDBJ whole genome shotgun (WGS) entry which is preliminary data.</text>
</comment>
<accession>A0ABQ6ZC78</accession>
<dbReference type="InterPro" id="IPR001610">
    <property type="entry name" value="PAC"/>
</dbReference>
<reference evidence="2 3" key="1">
    <citation type="submission" date="2017-10" db="EMBL/GenBank/DDBJ databases">
        <title>Whole genome sequencing of members of genus Pseudoxanthomonas.</title>
        <authorList>
            <person name="Kumar S."/>
            <person name="Bansal K."/>
            <person name="Kaur A."/>
            <person name="Patil P."/>
            <person name="Sharma S."/>
            <person name="Patil P.B."/>
        </authorList>
    </citation>
    <scope>NUCLEOTIDE SEQUENCE [LARGE SCALE GENOMIC DNA]</scope>
    <source>
        <strain evidence="2 3">DSM 17109</strain>
    </source>
</reference>
<dbReference type="InterPro" id="IPR000700">
    <property type="entry name" value="PAS-assoc_C"/>
</dbReference>
<evidence type="ECO:0000313" key="2">
    <source>
        <dbReference type="EMBL" id="KAF1719125.1"/>
    </source>
</evidence>
<evidence type="ECO:0000313" key="3">
    <source>
        <dbReference type="Proteomes" id="UP000781710"/>
    </source>
</evidence>
<dbReference type="InterPro" id="IPR000014">
    <property type="entry name" value="PAS"/>
</dbReference>
<dbReference type="InterPro" id="IPR035965">
    <property type="entry name" value="PAS-like_dom_sf"/>
</dbReference>
<dbReference type="SMART" id="SM00086">
    <property type="entry name" value="PAC"/>
    <property type="match status" value="1"/>
</dbReference>
<protein>
    <recommendedName>
        <fullName evidence="1">PAC domain-containing protein</fullName>
    </recommendedName>
</protein>
<evidence type="ECO:0000259" key="1">
    <source>
        <dbReference type="PROSITE" id="PS50113"/>
    </source>
</evidence>
<dbReference type="EMBL" id="PDWW01000069">
    <property type="protein sequence ID" value="KAF1719125.1"/>
    <property type="molecule type" value="Genomic_DNA"/>
</dbReference>
<dbReference type="Proteomes" id="UP000781710">
    <property type="component" value="Unassembled WGS sequence"/>
</dbReference>
<dbReference type="PROSITE" id="PS50113">
    <property type="entry name" value="PAC"/>
    <property type="match status" value="1"/>
</dbReference>
<dbReference type="Gene3D" id="3.30.450.20">
    <property type="entry name" value="PAS domain"/>
    <property type="match status" value="1"/>
</dbReference>
<dbReference type="SUPFAM" id="SSF55785">
    <property type="entry name" value="PYP-like sensor domain (PAS domain)"/>
    <property type="match status" value="1"/>
</dbReference>
<keyword evidence="3" id="KW-1185">Reference proteome</keyword>
<feature type="non-terminal residue" evidence="2">
    <location>
        <position position="61"/>
    </location>
</feature>
<sequence>MTTAAGSDVAEWTYIRRDGTPMPVALNVSALRDEHGVASGFLVMASDLTEQKRRDAELHQA</sequence>
<gene>
    <name evidence="2" type="ORF">CSC78_18790</name>
</gene>
<proteinExistence type="predicted"/>
<dbReference type="NCBIfam" id="TIGR00229">
    <property type="entry name" value="sensory_box"/>
    <property type="match status" value="1"/>
</dbReference>
<organism evidence="2 3">
    <name type="scientific">Pseudoxanthomonas japonensis</name>
    <dbReference type="NCBI Taxonomy" id="69284"/>
    <lineage>
        <taxon>Bacteria</taxon>
        <taxon>Pseudomonadati</taxon>
        <taxon>Pseudomonadota</taxon>
        <taxon>Gammaproteobacteria</taxon>
        <taxon>Lysobacterales</taxon>
        <taxon>Lysobacteraceae</taxon>
        <taxon>Pseudoxanthomonas</taxon>
    </lineage>
</organism>